<accession>A0A371P0I5</accession>
<dbReference type="RefSeq" id="WP_116049498.1">
    <property type="nucleotide sequence ID" value="NZ_QUBQ01000007.1"/>
</dbReference>
<evidence type="ECO:0000256" key="2">
    <source>
        <dbReference type="PIRSR" id="PIRSR601310-3"/>
    </source>
</evidence>
<dbReference type="PANTHER" id="PTHR23089">
    <property type="entry name" value="HISTIDINE TRIAD HIT PROTEIN"/>
    <property type="match status" value="1"/>
</dbReference>
<evidence type="ECO:0000313" key="6">
    <source>
        <dbReference type="Proteomes" id="UP000261905"/>
    </source>
</evidence>
<dbReference type="Pfam" id="PF01230">
    <property type="entry name" value="HIT"/>
    <property type="match status" value="1"/>
</dbReference>
<dbReference type="Proteomes" id="UP000261905">
    <property type="component" value="Unassembled WGS sequence"/>
</dbReference>
<protein>
    <submittedName>
        <fullName evidence="5">HIT domain-containing protein</fullName>
    </submittedName>
</protein>
<feature type="active site" description="Tele-AMP-histidine intermediate" evidence="1">
    <location>
        <position position="99"/>
    </location>
</feature>
<proteinExistence type="predicted"/>
<evidence type="ECO:0000313" key="5">
    <source>
        <dbReference type="EMBL" id="REK69453.1"/>
    </source>
</evidence>
<dbReference type="EMBL" id="QUBQ01000007">
    <property type="protein sequence ID" value="REK69453.1"/>
    <property type="molecule type" value="Genomic_DNA"/>
</dbReference>
<dbReference type="InterPro" id="IPR011146">
    <property type="entry name" value="HIT-like"/>
</dbReference>
<dbReference type="InterPro" id="IPR036265">
    <property type="entry name" value="HIT-like_sf"/>
</dbReference>
<dbReference type="PROSITE" id="PS51084">
    <property type="entry name" value="HIT_2"/>
    <property type="match status" value="1"/>
</dbReference>
<dbReference type="SUPFAM" id="SSF54197">
    <property type="entry name" value="HIT-like"/>
    <property type="match status" value="1"/>
</dbReference>
<gene>
    <name evidence="5" type="ORF">DX130_23360</name>
</gene>
<dbReference type="AlphaFoldDB" id="A0A371P0I5"/>
<comment type="caution">
    <text evidence="5">The sequence shown here is derived from an EMBL/GenBank/DDBJ whole genome shotgun (WGS) entry which is preliminary data.</text>
</comment>
<evidence type="ECO:0000256" key="1">
    <source>
        <dbReference type="PIRSR" id="PIRSR601310-1"/>
    </source>
</evidence>
<reference evidence="5 6" key="1">
    <citation type="submission" date="2018-08" db="EMBL/GenBank/DDBJ databases">
        <title>Paenibacillus sp. M4BSY-1, whole genome shotgun sequence.</title>
        <authorList>
            <person name="Tuo L."/>
        </authorList>
    </citation>
    <scope>NUCLEOTIDE SEQUENCE [LARGE SCALE GENOMIC DNA]</scope>
    <source>
        <strain evidence="5 6">M4BSY-1</strain>
    </source>
</reference>
<feature type="domain" description="HIT" evidence="4">
    <location>
        <begin position="6"/>
        <end position="109"/>
    </location>
</feature>
<evidence type="ECO:0000259" key="4">
    <source>
        <dbReference type="PROSITE" id="PS51084"/>
    </source>
</evidence>
<dbReference type="GO" id="GO:0003824">
    <property type="term" value="F:catalytic activity"/>
    <property type="evidence" value="ECO:0007669"/>
    <property type="project" value="InterPro"/>
</dbReference>
<sequence length="109" mass="12595">MSEDFYCEEVLSGRTEVNRVLETERVLAYHHTRPFYPVHIVVIPKRHIPSLLTLEESDDDLLLELIGVIKQVAAKVTEQYGASRVLTNLGQYQDSKHLHWHVAYGDPLR</sequence>
<organism evidence="5 6">
    <name type="scientific">Paenibacillus paeoniae</name>
    <dbReference type="NCBI Taxonomy" id="2292705"/>
    <lineage>
        <taxon>Bacteria</taxon>
        <taxon>Bacillati</taxon>
        <taxon>Bacillota</taxon>
        <taxon>Bacilli</taxon>
        <taxon>Bacillales</taxon>
        <taxon>Paenibacillaceae</taxon>
        <taxon>Paenibacillus</taxon>
    </lineage>
</organism>
<evidence type="ECO:0000256" key="3">
    <source>
        <dbReference type="PROSITE-ProRule" id="PRU00464"/>
    </source>
</evidence>
<dbReference type="Gene3D" id="3.30.428.10">
    <property type="entry name" value="HIT-like"/>
    <property type="match status" value="1"/>
</dbReference>
<name>A0A371P0I5_9BACL</name>
<dbReference type="InterPro" id="IPR001310">
    <property type="entry name" value="Histidine_triad_HIT"/>
</dbReference>
<keyword evidence="6" id="KW-1185">Reference proteome</keyword>
<dbReference type="OrthoDB" id="9784774at2"/>
<feature type="short sequence motif" description="Histidine triad motif" evidence="2 3">
    <location>
        <begin position="97"/>
        <end position="101"/>
    </location>
</feature>